<dbReference type="PANTHER" id="PTHR35332">
    <property type="entry name" value="REGULATION OF ENOLASE PROTEIN 1"/>
    <property type="match status" value="1"/>
</dbReference>
<dbReference type="EMBL" id="LT795072">
    <property type="protein sequence ID" value="SJX65693.1"/>
    <property type="molecule type" value="Genomic_DNA"/>
</dbReference>
<reference evidence="1 2" key="1">
    <citation type="submission" date="2017-02" db="EMBL/GenBank/DDBJ databases">
        <authorList>
            <person name="Peterson S.W."/>
        </authorList>
    </citation>
    <scope>NUCLEOTIDE SEQUENCE [LARGE SCALE GENOMIC DNA]</scope>
    <source>
        <strain evidence="1 2">SRS1_H2-8</strain>
    </source>
</reference>
<dbReference type="Proteomes" id="UP000239563">
    <property type="component" value="Chromosome XIX"/>
</dbReference>
<protein>
    <recommendedName>
        <fullName evidence="3">DUF1349 domain-containing protein</fullName>
    </recommendedName>
</protein>
<sequence>MTTTSSEWSFHDPSSTSSYTITPTAPYTIRITSGAHTDWWTTAPLSSPESSAHRTSGPVVYRTLHVPPSADWKLSGTVQQSGTERFQQSTLFIRRCASGKDVGDVQRQAWLKAGIENEGGRKYVGVVATAPYSDWNVSPLPAASASVRIEIEKRGPDVHVYYTLPSSTERLLLREKKGFAVPLSDADEQWWLGAMVCGPLSERTQGVVDDWTFELLPADDAGSH</sequence>
<dbReference type="InterPro" id="IPR009784">
    <property type="entry name" value="DUF1349"/>
</dbReference>
<dbReference type="Gene3D" id="2.60.120.200">
    <property type="match status" value="1"/>
</dbReference>
<evidence type="ECO:0000313" key="2">
    <source>
        <dbReference type="Proteomes" id="UP000239563"/>
    </source>
</evidence>
<dbReference type="PANTHER" id="PTHR35332:SF2">
    <property type="entry name" value="REGULATION OF ENOLASE PROTEIN 1"/>
    <property type="match status" value="1"/>
</dbReference>
<name>A0A2N8UMF8_9BASI</name>
<evidence type="ECO:0008006" key="3">
    <source>
        <dbReference type="Google" id="ProtNLM"/>
    </source>
</evidence>
<accession>A0A2N8UMF8</accession>
<dbReference type="Pfam" id="PF07081">
    <property type="entry name" value="DUF1349"/>
    <property type="match status" value="1"/>
</dbReference>
<organism evidence="1 2">
    <name type="scientific">Sporisorium reilianum f. sp. reilianum</name>
    <dbReference type="NCBI Taxonomy" id="72559"/>
    <lineage>
        <taxon>Eukaryota</taxon>
        <taxon>Fungi</taxon>
        <taxon>Dikarya</taxon>
        <taxon>Basidiomycota</taxon>
        <taxon>Ustilaginomycotina</taxon>
        <taxon>Ustilaginomycetes</taxon>
        <taxon>Ustilaginales</taxon>
        <taxon>Ustilaginaceae</taxon>
        <taxon>Sporisorium</taxon>
    </lineage>
</organism>
<evidence type="ECO:0000313" key="1">
    <source>
        <dbReference type="EMBL" id="SJX65693.1"/>
    </source>
</evidence>
<gene>
    <name evidence="1" type="ORF">SRS1_10007</name>
</gene>
<dbReference type="AlphaFoldDB" id="A0A2N8UMF8"/>
<proteinExistence type="predicted"/>